<feature type="region of interest" description="Disordered" evidence="1">
    <location>
        <begin position="1"/>
        <end position="32"/>
    </location>
</feature>
<name>A0ABY5DT89_9ACTN</name>
<dbReference type="Proteomes" id="UP001056035">
    <property type="component" value="Chromosome"/>
</dbReference>
<dbReference type="InterPro" id="IPR036038">
    <property type="entry name" value="Aminotransferase-like"/>
</dbReference>
<sequence>MSSVSISGSGEDGPLAWSPRTGRWQTPAPAPGEPRYAAVDSWLVEDGRVRGLARHHARFAAAVAASAALPTGAAFPGDADVQRFLAASTARIPGAGRWFPRVELTTDGELRLRVRPAPAPQPEVVVQVAPLFDRRRLPRIKGPDLDRQLAWRAQAEAAEAGEALLTGPDGNVTEGIWTTPVWWDGDVLCALPRDAPVLDSVTRALLLGLAREHGVEVGRDTPSVARLRDCETWLLSALHGLRLVTGWLLVPGREPEPAPFVPGRAETWRARLEALATPTR</sequence>
<dbReference type="Pfam" id="PF01063">
    <property type="entry name" value="Aminotran_4"/>
    <property type="match status" value="1"/>
</dbReference>
<keyword evidence="2" id="KW-0032">Aminotransferase</keyword>
<dbReference type="SUPFAM" id="SSF56752">
    <property type="entry name" value="D-aminoacid aminotransferase-like PLP-dependent enzymes"/>
    <property type="match status" value="1"/>
</dbReference>
<dbReference type="Gene3D" id="3.20.10.10">
    <property type="entry name" value="D-amino Acid Aminotransferase, subunit A, domain 2"/>
    <property type="match status" value="1"/>
</dbReference>
<keyword evidence="2" id="KW-0808">Transferase</keyword>
<dbReference type="EMBL" id="CP098502">
    <property type="protein sequence ID" value="UTI65240.1"/>
    <property type="molecule type" value="Genomic_DNA"/>
</dbReference>
<gene>
    <name evidence="2" type="ORF">NBH00_03280</name>
</gene>
<keyword evidence="3" id="KW-1185">Reference proteome</keyword>
<evidence type="ECO:0000313" key="3">
    <source>
        <dbReference type="Proteomes" id="UP001056035"/>
    </source>
</evidence>
<organism evidence="2 3">
    <name type="scientific">Paraconexibacter antarcticus</name>
    <dbReference type="NCBI Taxonomy" id="2949664"/>
    <lineage>
        <taxon>Bacteria</taxon>
        <taxon>Bacillati</taxon>
        <taxon>Actinomycetota</taxon>
        <taxon>Thermoleophilia</taxon>
        <taxon>Solirubrobacterales</taxon>
        <taxon>Paraconexibacteraceae</taxon>
        <taxon>Paraconexibacter</taxon>
    </lineage>
</organism>
<reference evidence="2 3" key="1">
    <citation type="submission" date="2022-06" db="EMBL/GenBank/DDBJ databases">
        <title>Paraconexibacter antarcticus.</title>
        <authorList>
            <person name="Kim C.S."/>
        </authorList>
    </citation>
    <scope>NUCLEOTIDE SEQUENCE [LARGE SCALE GENOMIC DNA]</scope>
    <source>
        <strain evidence="2 3">02-257</strain>
    </source>
</reference>
<proteinExistence type="predicted"/>
<dbReference type="GO" id="GO:0008483">
    <property type="term" value="F:transaminase activity"/>
    <property type="evidence" value="ECO:0007669"/>
    <property type="project" value="UniProtKB-KW"/>
</dbReference>
<dbReference type="InterPro" id="IPR043132">
    <property type="entry name" value="BCAT-like_C"/>
</dbReference>
<dbReference type="RefSeq" id="WP_254571926.1">
    <property type="nucleotide sequence ID" value="NZ_CP098502.1"/>
</dbReference>
<evidence type="ECO:0000256" key="1">
    <source>
        <dbReference type="SAM" id="MobiDB-lite"/>
    </source>
</evidence>
<protein>
    <submittedName>
        <fullName evidence="2">Aminotransferase class IV</fullName>
    </submittedName>
</protein>
<evidence type="ECO:0000313" key="2">
    <source>
        <dbReference type="EMBL" id="UTI65240.1"/>
    </source>
</evidence>
<accession>A0ABY5DT89</accession>
<dbReference type="InterPro" id="IPR001544">
    <property type="entry name" value="Aminotrans_IV"/>
</dbReference>